<dbReference type="GO" id="GO:0004674">
    <property type="term" value="F:protein serine/threonine kinase activity"/>
    <property type="evidence" value="ECO:0007669"/>
    <property type="project" value="UniProtKB-KW"/>
</dbReference>
<dbReference type="PROSITE" id="PS50011">
    <property type="entry name" value="PROTEIN_KINASE_DOM"/>
    <property type="match status" value="1"/>
</dbReference>
<keyword evidence="8" id="KW-0723">Serine/threonine-protein kinase</keyword>
<dbReference type="Pfam" id="PF00069">
    <property type="entry name" value="Pkinase"/>
    <property type="match status" value="1"/>
</dbReference>
<dbReference type="SUPFAM" id="SSF56112">
    <property type="entry name" value="Protein kinase-like (PK-like)"/>
    <property type="match status" value="1"/>
</dbReference>
<sequence>MQELGPDDPREISGYALRARLGEGGMGTVYLSHTRGGRPVALKVVRREYGNDPEFRRRFGREVEAARRVQGPFTAAVLDSNTEGAQPWLASEYVSGPSLSAAVGQYGPLPSATVLQLMAGVAEALKMIHAAGVIHRDLKPSNVLLAADGPRVIDFGIARAADATALTGTDVRLGTPAFMAPEQVSGRDISPALDIFATGLIGYFAAAGQHPFGEGASQALLYRIVAEEPELSGAPAELRELLARCLAKEPGARPTTDQVIDLCRSHAGGETVLERRGDWWLPPQVAEDVTRAEETLRLSGQQPLLPARAYEPTVASQAPAHPAAAQPRARGRVRTIAIAVAALLVGVGATLAATQLGGGDGDGGDSGAPGPAKNEAGWKLEKKDVPLNIRAPQHFTDKLSNCDAATTTALDLDHLEVATAVTNDGDDMYNGDVRYVDCYDRDPRNGFGLVDGSGVWGTTDESTPTPSQCKAAAREGSLDSPVTVKQIQTDSVLKKDMGLCIETDDKTVVHLWITRINKQPDNHNLRTYITTATQWVPKK</sequence>
<keyword evidence="9" id="KW-1185">Reference proteome</keyword>
<name>A0A6G4U2F7_9ACTN</name>
<evidence type="ECO:0000256" key="1">
    <source>
        <dbReference type="ARBA" id="ARBA00022679"/>
    </source>
</evidence>
<comment type="caution">
    <text evidence="8">The sequence shown here is derived from an EMBL/GenBank/DDBJ whole genome shotgun (WGS) entry which is preliminary data.</text>
</comment>
<feature type="binding site" evidence="5">
    <location>
        <position position="43"/>
    </location>
    <ligand>
        <name>ATP</name>
        <dbReference type="ChEBI" id="CHEBI:30616"/>
    </ligand>
</feature>
<dbReference type="GO" id="GO:0005524">
    <property type="term" value="F:ATP binding"/>
    <property type="evidence" value="ECO:0007669"/>
    <property type="project" value="UniProtKB-UniRule"/>
</dbReference>
<dbReference type="PANTHER" id="PTHR43289">
    <property type="entry name" value="MITOGEN-ACTIVATED PROTEIN KINASE KINASE KINASE 20-RELATED"/>
    <property type="match status" value="1"/>
</dbReference>
<dbReference type="EMBL" id="JAAKZV010000092">
    <property type="protein sequence ID" value="NGN66344.1"/>
    <property type="molecule type" value="Genomic_DNA"/>
</dbReference>
<dbReference type="PANTHER" id="PTHR43289:SF34">
    <property type="entry name" value="SERINE_THREONINE-PROTEIN KINASE YBDM-RELATED"/>
    <property type="match status" value="1"/>
</dbReference>
<proteinExistence type="predicted"/>
<protein>
    <submittedName>
        <fullName evidence="8">Serine/threonine protein kinase</fullName>
    </submittedName>
</protein>
<evidence type="ECO:0000256" key="5">
    <source>
        <dbReference type="PROSITE-ProRule" id="PRU10141"/>
    </source>
</evidence>
<dbReference type="RefSeq" id="WP_165239631.1">
    <property type="nucleotide sequence ID" value="NZ_JAAKZV010000092.1"/>
</dbReference>
<evidence type="ECO:0000256" key="4">
    <source>
        <dbReference type="ARBA" id="ARBA00022840"/>
    </source>
</evidence>
<evidence type="ECO:0000259" key="7">
    <source>
        <dbReference type="PROSITE" id="PS50011"/>
    </source>
</evidence>
<dbReference type="SMART" id="SM00220">
    <property type="entry name" value="S_TKc"/>
    <property type="match status" value="1"/>
</dbReference>
<accession>A0A6G4U2F7</accession>
<dbReference type="AlphaFoldDB" id="A0A6G4U2F7"/>
<dbReference type="PROSITE" id="PS00108">
    <property type="entry name" value="PROTEIN_KINASE_ST"/>
    <property type="match status" value="1"/>
</dbReference>
<evidence type="ECO:0000256" key="6">
    <source>
        <dbReference type="SAM" id="MobiDB-lite"/>
    </source>
</evidence>
<evidence type="ECO:0000313" key="8">
    <source>
        <dbReference type="EMBL" id="NGN66344.1"/>
    </source>
</evidence>
<dbReference type="InterPro" id="IPR017441">
    <property type="entry name" value="Protein_kinase_ATP_BS"/>
</dbReference>
<dbReference type="InterPro" id="IPR011009">
    <property type="entry name" value="Kinase-like_dom_sf"/>
</dbReference>
<dbReference type="InterPro" id="IPR008271">
    <property type="entry name" value="Ser/Thr_kinase_AS"/>
</dbReference>
<dbReference type="Proteomes" id="UP000481583">
    <property type="component" value="Unassembled WGS sequence"/>
</dbReference>
<organism evidence="8 9">
    <name type="scientific">Streptomyces coryli</name>
    <dbReference type="NCBI Taxonomy" id="1128680"/>
    <lineage>
        <taxon>Bacteria</taxon>
        <taxon>Bacillati</taxon>
        <taxon>Actinomycetota</taxon>
        <taxon>Actinomycetes</taxon>
        <taxon>Kitasatosporales</taxon>
        <taxon>Streptomycetaceae</taxon>
        <taxon>Streptomyces</taxon>
    </lineage>
</organism>
<feature type="region of interest" description="Disordered" evidence="6">
    <location>
        <begin position="360"/>
        <end position="379"/>
    </location>
</feature>
<evidence type="ECO:0000256" key="3">
    <source>
        <dbReference type="ARBA" id="ARBA00022777"/>
    </source>
</evidence>
<dbReference type="CDD" id="cd14014">
    <property type="entry name" value="STKc_PknB_like"/>
    <property type="match status" value="1"/>
</dbReference>
<keyword evidence="3 8" id="KW-0418">Kinase</keyword>
<dbReference type="InterPro" id="IPR000719">
    <property type="entry name" value="Prot_kinase_dom"/>
</dbReference>
<dbReference type="Gene3D" id="3.30.200.20">
    <property type="entry name" value="Phosphorylase Kinase, domain 1"/>
    <property type="match status" value="1"/>
</dbReference>
<reference evidence="8 9" key="1">
    <citation type="submission" date="2020-02" db="EMBL/GenBank/DDBJ databases">
        <title>Whole-genome analyses of novel actinobacteria.</title>
        <authorList>
            <person name="Sahin N."/>
        </authorList>
    </citation>
    <scope>NUCLEOTIDE SEQUENCE [LARGE SCALE GENOMIC DNA]</scope>
    <source>
        <strain evidence="8 9">A7024</strain>
    </source>
</reference>
<keyword evidence="2 5" id="KW-0547">Nucleotide-binding</keyword>
<keyword evidence="1" id="KW-0808">Transferase</keyword>
<keyword evidence="4 5" id="KW-0067">ATP-binding</keyword>
<dbReference type="PROSITE" id="PS00107">
    <property type="entry name" value="PROTEIN_KINASE_ATP"/>
    <property type="match status" value="1"/>
</dbReference>
<feature type="domain" description="Protein kinase" evidence="7">
    <location>
        <begin position="15"/>
        <end position="273"/>
    </location>
</feature>
<dbReference type="Gene3D" id="1.10.510.10">
    <property type="entry name" value="Transferase(Phosphotransferase) domain 1"/>
    <property type="match status" value="1"/>
</dbReference>
<evidence type="ECO:0000256" key="2">
    <source>
        <dbReference type="ARBA" id="ARBA00022741"/>
    </source>
</evidence>
<evidence type="ECO:0000313" key="9">
    <source>
        <dbReference type="Proteomes" id="UP000481583"/>
    </source>
</evidence>
<gene>
    <name evidence="8" type="ORF">G5C51_20890</name>
</gene>